<protein>
    <recommendedName>
        <fullName evidence="2">N-acetylmuramoyl-L-alanine amidase</fullName>
        <ecNumber evidence="2">3.5.1.28</ecNumber>
    </recommendedName>
</protein>
<keyword evidence="4" id="KW-0472">Membrane</keyword>
<evidence type="ECO:0000313" key="7">
    <source>
        <dbReference type="Proteomes" id="UP000006054"/>
    </source>
</evidence>
<feature type="domain" description="MurNAc-LAA" evidence="5">
    <location>
        <begin position="137"/>
        <end position="294"/>
    </location>
</feature>
<dbReference type="AlphaFoldDB" id="I4ALG8"/>
<proteinExistence type="predicted"/>
<evidence type="ECO:0000256" key="1">
    <source>
        <dbReference type="ARBA" id="ARBA00001561"/>
    </source>
</evidence>
<accession>I4ALG8</accession>
<evidence type="ECO:0000256" key="3">
    <source>
        <dbReference type="ARBA" id="ARBA00022801"/>
    </source>
</evidence>
<gene>
    <name evidence="6" type="ordered locus">Fleli_2437</name>
</gene>
<evidence type="ECO:0000259" key="5">
    <source>
        <dbReference type="SMART" id="SM00646"/>
    </source>
</evidence>
<dbReference type="Pfam" id="PF01520">
    <property type="entry name" value="Amidase_3"/>
    <property type="match status" value="1"/>
</dbReference>
<dbReference type="FunFam" id="3.40.630.40:FF:000005">
    <property type="entry name" value="N-acetylmuramoyl-L-alanine amidase (AmiA)"/>
    <property type="match status" value="1"/>
</dbReference>
<keyword evidence="3" id="KW-0378">Hydrolase</keyword>
<keyword evidence="7" id="KW-1185">Reference proteome</keyword>
<dbReference type="PATRIC" id="fig|880071.3.peg.2423"/>
<dbReference type="EC" id="3.5.1.28" evidence="2"/>
<dbReference type="HOGENOM" id="CLU_014322_4_0_10"/>
<dbReference type="InterPro" id="IPR002508">
    <property type="entry name" value="MurNAc-LAA_cat"/>
</dbReference>
<dbReference type="PANTHER" id="PTHR30404">
    <property type="entry name" value="N-ACETYLMURAMOYL-L-ALANINE AMIDASE"/>
    <property type="match status" value="1"/>
</dbReference>
<dbReference type="InterPro" id="IPR050695">
    <property type="entry name" value="N-acetylmuramoyl_amidase_3"/>
</dbReference>
<dbReference type="SUPFAM" id="SSF53187">
    <property type="entry name" value="Zn-dependent exopeptidases"/>
    <property type="match status" value="1"/>
</dbReference>
<dbReference type="STRING" id="880071.Fleli_2437"/>
<evidence type="ECO:0000256" key="2">
    <source>
        <dbReference type="ARBA" id="ARBA00011901"/>
    </source>
</evidence>
<dbReference type="GO" id="GO:0009253">
    <property type="term" value="P:peptidoglycan catabolic process"/>
    <property type="evidence" value="ECO:0007669"/>
    <property type="project" value="InterPro"/>
</dbReference>
<dbReference type="SMART" id="SM00646">
    <property type="entry name" value="Ami_3"/>
    <property type="match status" value="1"/>
</dbReference>
<dbReference type="GO" id="GO:0030288">
    <property type="term" value="C:outer membrane-bounded periplasmic space"/>
    <property type="evidence" value="ECO:0007669"/>
    <property type="project" value="TreeGrafter"/>
</dbReference>
<dbReference type="Proteomes" id="UP000006054">
    <property type="component" value="Chromosome"/>
</dbReference>
<evidence type="ECO:0000256" key="4">
    <source>
        <dbReference type="SAM" id="Phobius"/>
    </source>
</evidence>
<evidence type="ECO:0000313" key="6">
    <source>
        <dbReference type="EMBL" id="AFM04803.1"/>
    </source>
</evidence>
<dbReference type="GO" id="GO:0008745">
    <property type="term" value="F:N-acetylmuramoyl-L-alanine amidase activity"/>
    <property type="evidence" value="ECO:0007669"/>
    <property type="project" value="UniProtKB-EC"/>
</dbReference>
<dbReference type="eggNOG" id="COG0860">
    <property type="taxonomic scope" value="Bacteria"/>
</dbReference>
<feature type="transmembrane region" description="Helical" evidence="4">
    <location>
        <begin position="51"/>
        <end position="68"/>
    </location>
</feature>
<dbReference type="Gene3D" id="3.40.630.40">
    <property type="entry name" value="Zn-dependent exopeptidases"/>
    <property type="match status" value="1"/>
</dbReference>
<dbReference type="CDD" id="cd02696">
    <property type="entry name" value="MurNAc-LAA"/>
    <property type="match status" value="1"/>
</dbReference>
<sequence>MIRAVYYLIIKIIKQCRIQIGKFFVNFECRISFLSNNPNCQSVMNNFLKSLPYLFCVALFGLTFFSFTTKDTTNFTVVIDAGHGGKDPGCSGSKTKEKDIALAVALKVGAYIKENLKDVKVVYTRSTDVFIELDERTAIANRNKADLFISIHCNAADNKKVFGAETYTIGMHKTDGNLDVAMRENAVILKEENHKEKYKFDPYSIISYIKMSNFQSTNQTKSIDFATKVQKQFEERVFRENRGVKQSGFLVLWKTAMPAALIEIGFLSNIKEEGYLKTDNGQSYIASGIYRAFKEYKNEISAK</sequence>
<reference evidence="7" key="1">
    <citation type="submission" date="2012-06" db="EMBL/GenBank/DDBJ databases">
        <title>The complete genome of Flexibacter litoralis DSM 6794.</title>
        <authorList>
            <person name="Lucas S."/>
            <person name="Copeland A."/>
            <person name="Lapidus A."/>
            <person name="Glavina del Rio T."/>
            <person name="Dalin E."/>
            <person name="Tice H."/>
            <person name="Bruce D."/>
            <person name="Goodwin L."/>
            <person name="Pitluck S."/>
            <person name="Peters L."/>
            <person name="Ovchinnikova G."/>
            <person name="Lu M."/>
            <person name="Kyrpides N."/>
            <person name="Mavromatis K."/>
            <person name="Ivanova N."/>
            <person name="Brettin T."/>
            <person name="Detter J.C."/>
            <person name="Han C."/>
            <person name="Larimer F."/>
            <person name="Land M."/>
            <person name="Hauser L."/>
            <person name="Markowitz V."/>
            <person name="Cheng J.-F."/>
            <person name="Hugenholtz P."/>
            <person name="Woyke T."/>
            <person name="Wu D."/>
            <person name="Spring S."/>
            <person name="Lang E."/>
            <person name="Kopitz M."/>
            <person name="Brambilla E."/>
            <person name="Klenk H.-P."/>
            <person name="Eisen J.A."/>
        </authorList>
    </citation>
    <scope>NUCLEOTIDE SEQUENCE [LARGE SCALE GENOMIC DNA]</scope>
    <source>
        <strain evidence="7">ATCC 23117 / DSM 6794 / NBRC 15988 / NCIMB 1366 / Sio-4</strain>
    </source>
</reference>
<dbReference type="KEGG" id="fli:Fleli_2437"/>
<dbReference type="EMBL" id="CP003345">
    <property type="protein sequence ID" value="AFM04803.1"/>
    <property type="molecule type" value="Genomic_DNA"/>
</dbReference>
<dbReference type="PANTHER" id="PTHR30404:SF0">
    <property type="entry name" value="N-ACETYLMURAMOYL-L-ALANINE AMIDASE AMIC"/>
    <property type="match status" value="1"/>
</dbReference>
<keyword evidence="4" id="KW-0812">Transmembrane</keyword>
<organism evidence="6 7">
    <name type="scientific">Bernardetia litoralis (strain ATCC 23117 / DSM 6794 / NBRC 15988 / NCIMB 1366 / Fx l1 / Sio-4)</name>
    <name type="common">Flexibacter litoralis</name>
    <dbReference type="NCBI Taxonomy" id="880071"/>
    <lineage>
        <taxon>Bacteria</taxon>
        <taxon>Pseudomonadati</taxon>
        <taxon>Bacteroidota</taxon>
        <taxon>Cytophagia</taxon>
        <taxon>Cytophagales</taxon>
        <taxon>Bernardetiaceae</taxon>
        <taxon>Bernardetia</taxon>
    </lineage>
</organism>
<comment type="catalytic activity">
    <reaction evidence="1">
        <text>Hydrolyzes the link between N-acetylmuramoyl residues and L-amino acid residues in certain cell-wall glycopeptides.</text>
        <dbReference type="EC" id="3.5.1.28"/>
    </reaction>
</comment>
<name>I4ALG8_BERLS</name>
<keyword evidence="4" id="KW-1133">Transmembrane helix</keyword>